<name>A0A1J5R6S0_9ZZZZ</name>
<keyword evidence="1" id="KW-0472">Membrane</keyword>
<protein>
    <recommendedName>
        <fullName evidence="3">DUF2802 domain-containing protein</fullName>
    </recommendedName>
</protein>
<dbReference type="EMBL" id="MLJW01000546">
    <property type="protein sequence ID" value="OIQ85411.1"/>
    <property type="molecule type" value="Genomic_DNA"/>
</dbReference>
<dbReference type="AlphaFoldDB" id="A0A1J5R6S0"/>
<feature type="transmembrane region" description="Helical" evidence="1">
    <location>
        <begin position="12"/>
        <end position="30"/>
    </location>
</feature>
<organism evidence="2">
    <name type="scientific">mine drainage metagenome</name>
    <dbReference type="NCBI Taxonomy" id="410659"/>
    <lineage>
        <taxon>unclassified sequences</taxon>
        <taxon>metagenomes</taxon>
        <taxon>ecological metagenomes</taxon>
    </lineage>
</organism>
<sequence length="125" mass="14310">MQSIVITWRELLIVVALILAVYIAEMLLLMRTGGSLLRKPRWLGIIREKHDELGLQHELEQIKERLAQLEARQFQPPEVEIDVASPYQRAIQLARQGRDITTISETCGISRGEAELIITMHGVRE</sequence>
<proteinExistence type="predicted"/>
<dbReference type="InterPro" id="IPR021244">
    <property type="entry name" value="DUF2802"/>
</dbReference>
<evidence type="ECO:0000313" key="2">
    <source>
        <dbReference type="EMBL" id="OIQ85411.1"/>
    </source>
</evidence>
<dbReference type="Pfam" id="PF10975">
    <property type="entry name" value="DUF2802"/>
    <property type="match status" value="1"/>
</dbReference>
<keyword evidence="1" id="KW-0812">Transmembrane</keyword>
<evidence type="ECO:0000256" key="1">
    <source>
        <dbReference type="SAM" id="Phobius"/>
    </source>
</evidence>
<accession>A0A1J5R6S0</accession>
<evidence type="ECO:0008006" key="3">
    <source>
        <dbReference type="Google" id="ProtNLM"/>
    </source>
</evidence>
<reference evidence="2" key="1">
    <citation type="submission" date="2016-10" db="EMBL/GenBank/DDBJ databases">
        <title>Sequence of Gallionella enrichment culture.</title>
        <authorList>
            <person name="Poehlein A."/>
            <person name="Muehling M."/>
            <person name="Daniel R."/>
        </authorList>
    </citation>
    <scope>NUCLEOTIDE SEQUENCE</scope>
</reference>
<gene>
    <name evidence="2" type="ORF">GALL_327470</name>
</gene>
<keyword evidence="1" id="KW-1133">Transmembrane helix</keyword>
<comment type="caution">
    <text evidence="2">The sequence shown here is derived from an EMBL/GenBank/DDBJ whole genome shotgun (WGS) entry which is preliminary data.</text>
</comment>